<reference evidence="2 3" key="1">
    <citation type="journal article" date="2019" name="Commun. Biol.">
        <title>The bagworm genome reveals a unique fibroin gene that provides high tensile strength.</title>
        <authorList>
            <person name="Kono N."/>
            <person name="Nakamura H."/>
            <person name="Ohtoshi R."/>
            <person name="Tomita M."/>
            <person name="Numata K."/>
            <person name="Arakawa K."/>
        </authorList>
    </citation>
    <scope>NUCLEOTIDE SEQUENCE [LARGE SCALE GENOMIC DNA]</scope>
</reference>
<dbReference type="AlphaFoldDB" id="A0A4C1XG56"/>
<evidence type="ECO:0000313" key="2">
    <source>
        <dbReference type="EMBL" id="GBP61434.1"/>
    </source>
</evidence>
<evidence type="ECO:0000313" key="3">
    <source>
        <dbReference type="Proteomes" id="UP000299102"/>
    </source>
</evidence>
<accession>A0A4C1XG56</accession>
<keyword evidence="3" id="KW-1185">Reference proteome</keyword>
<dbReference type="STRING" id="151549.A0A4C1XG56"/>
<organism evidence="2 3">
    <name type="scientific">Eumeta variegata</name>
    <name type="common">Bagworm moth</name>
    <name type="synonym">Eumeta japonica</name>
    <dbReference type="NCBI Taxonomy" id="151549"/>
    <lineage>
        <taxon>Eukaryota</taxon>
        <taxon>Metazoa</taxon>
        <taxon>Ecdysozoa</taxon>
        <taxon>Arthropoda</taxon>
        <taxon>Hexapoda</taxon>
        <taxon>Insecta</taxon>
        <taxon>Pterygota</taxon>
        <taxon>Neoptera</taxon>
        <taxon>Endopterygota</taxon>
        <taxon>Lepidoptera</taxon>
        <taxon>Glossata</taxon>
        <taxon>Ditrysia</taxon>
        <taxon>Tineoidea</taxon>
        <taxon>Psychidae</taxon>
        <taxon>Oiketicinae</taxon>
        <taxon>Eumeta</taxon>
    </lineage>
</organism>
<evidence type="ECO:0000256" key="1">
    <source>
        <dbReference type="SAM" id="SignalP"/>
    </source>
</evidence>
<dbReference type="Proteomes" id="UP000299102">
    <property type="component" value="Unassembled WGS sequence"/>
</dbReference>
<protein>
    <submittedName>
        <fullName evidence="2">Uncharacterized protein</fullName>
    </submittedName>
</protein>
<gene>
    <name evidence="2" type="ORF">EVAR_50802_1</name>
</gene>
<keyword evidence="1" id="KW-0732">Signal</keyword>
<feature type="chain" id="PRO_5020041566" evidence="1">
    <location>
        <begin position="20"/>
        <end position="445"/>
    </location>
</feature>
<feature type="signal peptide" evidence="1">
    <location>
        <begin position="1"/>
        <end position="19"/>
    </location>
</feature>
<comment type="caution">
    <text evidence="2">The sequence shown here is derived from an EMBL/GenBank/DDBJ whole genome shotgun (WGS) entry which is preliminary data.</text>
</comment>
<name>A0A4C1XG56_EUMVA</name>
<sequence>MVTKLTVNCIILRVAGVAARSVTRAVKVFARTGARARLRTGDIACLKDVDYKRGRDRATAARHAAAQYLRISYSKVVSTTFLRRCSKLFFFETPTSITTVSLFLGPLILPQYFYFRLWRSDFKCSTVAGAGRATYLAVGGAQVFDLTRVKIEKLGSNLIPSSSRATLLTTEPISPYRFRFGYEKIDIILISEKDCQIMYLRWKETIYILDERNRKKKELRIHLLVVRADDASEPHRPMENRMDDKEKSAFEPQYIPFGRHPTTKPMFIQTQPTRILPPNLREYHSGNISKEFGGNGAVLPKFKPITDEQMMKITEIIKSMPLKPAKSARKGKNLKDQVAETSETEAVTEKVEDNIQRQDNKKCPQGGTCEFFFYCWMIGGLLEGSCDGLLKGCCHRVAKAGLLGVQDSNSVDYGGTDGLLSYGPVINDQSKSGVVPQDIDRWRRR</sequence>
<dbReference type="OrthoDB" id="7155274at2759"/>
<dbReference type="EMBL" id="BGZK01000814">
    <property type="protein sequence ID" value="GBP61434.1"/>
    <property type="molecule type" value="Genomic_DNA"/>
</dbReference>
<proteinExistence type="predicted"/>